<dbReference type="eggNOG" id="KOG0133">
    <property type="taxonomic scope" value="Eukaryota"/>
</dbReference>
<proteinExistence type="predicted"/>
<protein>
    <recommendedName>
        <fullName evidence="2">Photolyase/cryptochrome alpha/beta domain-containing protein</fullName>
    </recommendedName>
</protein>
<dbReference type="EMBL" id="CP001325">
    <property type="protein sequence ID" value="ACO63154.1"/>
    <property type="molecule type" value="Genomic_DNA"/>
</dbReference>
<dbReference type="InParanoid" id="C1E4P2"/>
<dbReference type="InterPro" id="IPR014729">
    <property type="entry name" value="Rossmann-like_a/b/a_fold"/>
</dbReference>
<dbReference type="PANTHER" id="PTHR47832:SF1">
    <property type="entry name" value="DNA PHOTOLYASE"/>
    <property type="match status" value="1"/>
</dbReference>
<sequence length="469" mass="50874">MASSACCRSIAPTRAVAIRGRDARGSRRRDALSAPHRKLSPSRRGDARRSVIASSGSRPVVAASAPTHTGAHIVWIRVGDLRVHDHPGLHAASLLPPSVPIVPLFVFDPEEAANTTPAFQRLVHEAVRELRVALRDRGADLVVRVGSPATHVERIAKETGASSLSCRRELEWSRMSTHRAALAAARGAGVESIHEWSAPLRECADAVRATEEAYLTTEARNERGARVAPWATENEYIAARGAVAPPLPPPQRLAGYKTRGSELEDPFVGAMPELDSTRAWARLPDREEDERYDEAVAAARAALDDPELAKRRKGRARTDNAFVMFSEERMLALAAEEAEVSIPPVPFRMPGGEAETLANFAGFLDFYTATSNKEFRKMYERVLENKLSAFFRLFGGSLALGTLSPRTVYDVAMRWEADSKRSTDLCANARNIAAARDYQEALAAAAVTAGVEGPGLPLVGAYNVTQGSL</sequence>
<dbReference type="FunCoup" id="C1E4P2">
    <property type="interactions" value="306"/>
</dbReference>
<keyword evidence="4" id="KW-1185">Reference proteome</keyword>
<name>C1E4P2_MICCC</name>
<gene>
    <name evidence="3" type="ORF">MICPUN_58108</name>
</gene>
<dbReference type="AlphaFoldDB" id="C1E4P2"/>
<accession>C1E4P2</accession>
<dbReference type="InterPro" id="IPR036155">
    <property type="entry name" value="Crypto/Photolyase_N_sf"/>
</dbReference>
<reference evidence="3 4" key="1">
    <citation type="journal article" date="2009" name="Science">
        <title>Green evolution and dynamic adaptations revealed by genomes of the marine picoeukaryotes Micromonas.</title>
        <authorList>
            <person name="Worden A.Z."/>
            <person name="Lee J.H."/>
            <person name="Mock T."/>
            <person name="Rouze P."/>
            <person name="Simmons M.P."/>
            <person name="Aerts A.L."/>
            <person name="Allen A.E."/>
            <person name="Cuvelier M.L."/>
            <person name="Derelle E."/>
            <person name="Everett M.V."/>
            <person name="Foulon E."/>
            <person name="Grimwood J."/>
            <person name="Gundlach H."/>
            <person name="Henrissat B."/>
            <person name="Napoli C."/>
            <person name="McDonald S.M."/>
            <person name="Parker M.S."/>
            <person name="Rombauts S."/>
            <person name="Salamov A."/>
            <person name="Von Dassow P."/>
            <person name="Badger J.H."/>
            <person name="Coutinho P.M."/>
            <person name="Demir E."/>
            <person name="Dubchak I."/>
            <person name="Gentemann C."/>
            <person name="Eikrem W."/>
            <person name="Gready J.E."/>
            <person name="John U."/>
            <person name="Lanier W."/>
            <person name="Lindquist E.A."/>
            <person name="Lucas S."/>
            <person name="Mayer K.F."/>
            <person name="Moreau H."/>
            <person name="Not F."/>
            <person name="Otillar R."/>
            <person name="Panaud O."/>
            <person name="Pangilinan J."/>
            <person name="Paulsen I."/>
            <person name="Piegu B."/>
            <person name="Poliakov A."/>
            <person name="Robbens S."/>
            <person name="Schmutz J."/>
            <person name="Toulza E."/>
            <person name="Wyss T."/>
            <person name="Zelensky A."/>
            <person name="Zhou K."/>
            <person name="Armbrust E.V."/>
            <person name="Bhattacharya D."/>
            <person name="Goodenough U.W."/>
            <person name="Van de Peer Y."/>
            <person name="Grigoriev I.V."/>
        </authorList>
    </citation>
    <scope>NUCLEOTIDE SEQUENCE [LARGE SCALE GENOMIC DNA]</scope>
    <source>
        <strain evidence="4">RCC299 / NOUM17</strain>
    </source>
</reference>
<dbReference type="PANTHER" id="PTHR47832">
    <property type="entry name" value="DNA PHOTOLYASE"/>
    <property type="match status" value="1"/>
</dbReference>
<dbReference type="OrthoDB" id="408373at2759"/>
<organism evidence="3 4">
    <name type="scientific">Micromonas commoda (strain RCC299 / NOUM17 / CCMP2709)</name>
    <name type="common">Picoplanktonic green alga</name>
    <dbReference type="NCBI Taxonomy" id="296587"/>
    <lineage>
        <taxon>Eukaryota</taxon>
        <taxon>Viridiplantae</taxon>
        <taxon>Chlorophyta</taxon>
        <taxon>Mamiellophyceae</taxon>
        <taxon>Mamiellales</taxon>
        <taxon>Mamiellaceae</taxon>
        <taxon>Micromonas</taxon>
    </lineage>
</organism>
<feature type="domain" description="Photolyase/cryptochrome alpha/beta" evidence="2">
    <location>
        <begin position="71"/>
        <end position="200"/>
    </location>
</feature>
<dbReference type="PROSITE" id="PS51645">
    <property type="entry name" value="PHR_CRY_ALPHA_BETA"/>
    <property type="match status" value="1"/>
</dbReference>
<evidence type="ECO:0000313" key="3">
    <source>
        <dbReference type="EMBL" id="ACO63154.1"/>
    </source>
</evidence>
<dbReference type="GeneID" id="8242782"/>
<dbReference type="InterPro" id="IPR006050">
    <property type="entry name" value="DNA_photolyase_N"/>
</dbReference>
<evidence type="ECO:0000256" key="1">
    <source>
        <dbReference type="SAM" id="MobiDB-lite"/>
    </source>
</evidence>
<dbReference type="KEGG" id="mis:MICPUN_58108"/>
<dbReference type="Proteomes" id="UP000002009">
    <property type="component" value="Chromosome 4"/>
</dbReference>
<dbReference type="STRING" id="296587.C1E4P2"/>
<evidence type="ECO:0000259" key="2">
    <source>
        <dbReference type="PROSITE" id="PS51645"/>
    </source>
</evidence>
<dbReference type="SUPFAM" id="SSF52425">
    <property type="entry name" value="Cryptochrome/photolyase, N-terminal domain"/>
    <property type="match status" value="1"/>
</dbReference>
<dbReference type="Gene3D" id="3.40.50.620">
    <property type="entry name" value="HUPs"/>
    <property type="match status" value="1"/>
</dbReference>
<feature type="region of interest" description="Disordered" evidence="1">
    <location>
        <begin position="19"/>
        <end position="63"/>
    </location>
</feature>
<feature type="compositionally biased region" description="Basic and acidic residues" evidence="1">
    <location>
        <begin position="19"/>
        <end position="31"/>
    </location>
</feature>
<evidence type="ECO:0000313" key="4">
    <source>
        <dbReference type="Proteomes" id="UP000002009"/>
    </source>
</evidence>
<dbReference type="RefSeq" id="XP_002501896.1">
    <property type="nucleotide sequence ID" value="XM_002501850.1"/>
</dbReference>
<dbReference type="Pfam" id="PF00875">
    <property type="entry name" value="DNA_photolyase"/>
    <property type="match status" value="1"/>
</dbReference>